<dbReference type="InterPro" id="IPR018483">
    <property type="entry name" value="Carb_kinase_FGGY_CS"/>
</dbReference>
<evidence type="ECO:0000256" key="8">
    <source>
        <dbReference type="HAMAP-Rule" id="MF_02220"/>
    </source>
</evidence>
<dbReference type="HAMAP" id="MF_02220">
    <property type="entry name" value="XylB"/>
    <property type="match status" value="1"/>
</dbReference>
<evidence type="ECO:0000259" key="12">
    <source>
        <dbReference type="Pfam" id="PF02782"/>
    </source>
</evidence>
<dbReference type="Gene3D" id="3.30.420.40">
    <property type="match status" value="2"/>
</dbReference>
<evidence type="ECO:0000256" key="3">
    <source>
        <dbReference type="ARBA" id="ARBA00022679"/>
    </source>
</evidence>
<evidence type="ECO:0000256" key="6">
    <source>
        <dbReference type="ARBA" id="ARBA00022840"/>
    </source>
</evidence>
<keyword evidence="5 8" id="KW-0418">Kinase</keyword>
<dbReference type="PIRSF" id="PIRSF000538">
    <property type="entry name" value="GlpK"/>
    <property type="match status" value="1"/>
</dbReference>
<evidence type="ECO:0000256" key="7">
    <source>
        <dbReference type="ARBA" id="ARBA00023277"/>
    </source>
</evidence>
<evidence type="ECO:0000256" key="4">
    <source>
        <dbReference type="ARBA" id="ARBA00022741"/>
    </source>
</evidence>
<dbReference type="GO" id="GO:0005998">
    <property type="term" value="P:xylulose catabolic process"/>
    <property type="evidence" value="ECO:0007669"/>
    <property type="project" value="UniProtKB-UniRule"/>
</dbReference>
<dbReference type="InterPro" id="IPR018484">
    <property type="entry name" value="FGGY_N"/>
</dbReference>
<keyword evidence="6 8" id="KW-0067">ATP-binding</keyword>
<name>A0A6B1DSB3_9CHLR</name>
<feature type="active site" description="Proton acceptor" evidence="8">
    <location>
        <position position="242"/>
    </location>
</feature>
<dbReference type="InterPro" id="IPR018485">
    <property type="entry name" value="FGGY_C"/>
</dbReference>
<dbReference type="InterPro" id="IPR000577">
    <property type="entry name" value="Carb_kinase_FGGY"/>
</dbReference>
<feature type="domain" description="Carbohydrate kinase FGGY N-terminal" evidence="11">
    <location>
        <begin position="6"/>
        <end position="249"/>
    </location>
</feature>
<keyword evidence="3 8" id="KW-0808">Transferase</keyword>
<reference evidence="13" key="1">
    <citation type="submission" date="2019-09" db="EMBL/GenBank/DDBJ databases">
        <title>Characterisation of the sponge microbiome using genome-centric metagenomics.</title>
        <authorList>
            <person name="Engelberts J.P."/>
            <person name="Robbins S.J."/>
            <person name="De Goeij J.M."/>
            <person name="Aranda M."/>
            <person name="Bell S.C."/>
            <person name="Webster N.S."/>
        </authorList>
    </citation>
    <scope>NUCLEOTIDE SEQUENCE</scope>
    <source>
        <strain evidence="13">SB0662_bin_9</strain>
    </source>
</reference>
<accession>A0A6B1DSB3</accession>
<dbReference type="Pfam" id="PF00370">
    <property type="entry name" value="FGGY_N"/>
    <property type="match status" value="1"/>
</dbReference>
<evidence type="ECO:0000259" key="11">
    <source>
        <dbReference type="Pfam" id="PF00370"/>
    </source>
</evidence>
<comment type="catalytic activity">
    <reaction evidence="8 10">
        <text>D-xylulose + ATP = D-xylulose 5-phosphate + ADP + H(+)</text>
        <dbReference type="Rhea" id="RHEA:10964"/>
        <dbReference type="ChEBI" id="CHEBI:15378"/>
        <dbReference type="ChEBI" id="CHEBI:17140"/>
        <dbReference type="ChEBI" id="CHEBI:30616"/>
        <dbReference type="ChEBI" id="CHEBI:57737"/>
        <dbReference type="ChEBI" id="CHEBI:456216"/>
        <dbReference type="EC" id="2.7.1.17"/>
    </reaction>
</comment>
<evidence type="ECO:0000256" key="5">
    <source>
        <dbReference type="ARBA" id="ARBA00022777"/>
    </source>
</evidence>
<dbReference type="PROSITE" id="PS00933">
    <property type="entry name" value="FGGY_KINASES_1"/>
    <property type="match status" value="1"/>
</dbReference>
<feature type="site" description="Important for activity" evidence="8">
    <location>
        <position position="10"/>
    </location>
</feature>
<evidence type="ECO:0000256" key="2">
    <source>
        <dbReference type="ARBA" id="ARBA00022629"/>
    </source>
</evidence>
<evidence type="ECO:0000313" key="13">
    <source>
        <dbReference type="EMBL" id="MYD89572.1"/>
    </source>
</evidence>
<dbReference type="GO" id="GO:0005524">
    <property type="term" value="F:ATP binding"/>
    <property type="evidence" value="ECO:0007669"/>
    <property type="project" value="UniProtKB-UniRule"/>
</dbReference>
<comment type="similarity">
    <text evidence="1 8 9">Belongs to the FGGY kinase family.</text>
</comment>
<gene>
    <name evidence="8 10 13" type="primary">xylB</name>
    <name evidence="13" type="ORF">F4Y08_04410</name>
</gene>
<evidence type="ECO:0000256" key="10">
    <source>
        <dbReference type="RuleBase" id="RU364073"/>
    </source>
</evidence>
<dbReference type="NCBIfam" id="TIGR01312">
    <property type="entry name" value="XylB"/>
    <property type="match status" value="1"/>
</dbReference>
<keyword evidence="2 8" id="KW-0859">Xylose metabolism</keyword>
<dbReference type="PANTHER" id="PTHR43095:SF5">
    <property type="entry name" value="XYLULOSE KINASE"/>
    <property type="match status" value="1"/>
</dbReference>
<dbReference type="Pfam" id="PF02782">
    <property type="entry name" value="FGGY_C"/>
    <property type="match status" value="1"/>
</dbReference>
<dbReference type="GO" id="GO:0042732">
    <property type="term" value="P:D-xylose metabolic process"/>
    <property type="evidence" value="ECO:0007669"/>
    <property type="project" value="UniProtKB-KW"/>
</dbReference>
<evidence type="ECO:0000256" key="9">
    <source>
        <dbReference type="RuleBase" id="RU003733"/>
    </source>
</evidence>
<comment type="function">
    <text evidence="8">Catalyzes the phosphorylation of D-xylulose to D-xylulose 5-phosphate.</text>
</comment>
<dbReference type="EMBL" id="VXPY01000030">
    <property type="protein sequence ID" value="MYD89572.1"/>
    <property type="molecule type" value="Genomic_DNA"/>
</dbReference>
<feature type="domain" description="Carbohydrate kinase FGGY C-terminal" evidence="12">
    <location>
        <begin position="258"/>
        <end position="445"/>
    </location>
</feature>
<dbReference type="SUPFAM" id="SSF53067">
    <property type="entry name" value="Actin-like ATPase domain"/>
    <property type="match status" value="2"/>
</dbReference>
<dbReference type="GO" id="GO:0004856">
    <property type="term" value="F:D-xylulokinase activity"/>
    <property type="evidence" value="ECO:0007669"/>
    <property type="project" value="UniProtKB-UniRule"/>
</dbReference>
<protein>
    <recommendedName>
        <fullName evidence="8 10">Xylulose kinase</fullName>
        <shortName evidence="8 10">Xylulokinase</shortName>
        <ecNumber evidence="8 10">2.7.1.17</ecNumber>
    </recommendedName>
</protein>
<dbReference type="InterPro" id="IPR043129">
    <property type="entry name" value="ATPase_NBD"/>
</dbReference>
<dbReference type="InterPro" id="IPR050406">
    <property type="entry name" value="FGGY_Carb_Kinase"/>
</dbReference>
<feature type="binding site" evidence="8">
    <location>
        <begin position="83"/>
        <end position="84"/>
    </location>
    <ligand>
        <name>substrate</name>
    </ligand>
</feature>
<dbReference type="AlphaFoldDB" id="A0A6B1DSB3"/>
<dbReference type="PANTHER" id="PTHR43095">
    <property type="entry name" value="SUGAR KINASE"/>
    <property type="match status" value="1"/>
</dbReference>
<proteinExistence type="inferred from homology"/>
<keyword evidence="7 8" id="KW-0119">Carbohydrate metabolism</keyword>
<organism evidence="13">
    <name type="scientific">Caldilineaceae bacterium SB0662_bin_9</name>
    <dbReference type="NCBI Taxonomy" id="2605258"/>
    <lineage>
        <taxon>Bacteria</taxon>
        <taxon>Bacillati</taxon>
        <taxon>Chloroflexota</taxon>
        <taxon>Caldilineae</taxon>
        <taxon>Caldilineales</taxon>
        <taxon>Caldilineaceae</taxon>
    </lineage>
</organism>
<keyword evidence="4 8" id="KW-0547">Nucleotide-binding</keyword>
<dbReference type="InterPro" id="IPR006000">
    <property type="entry name" value="Xylulokinase"/>
</dbReference>
<comment type="caution">
    <text evidence="13">The sequence shown here is derived from an EMBL/GenBank/DDBJ whole genome shotgun (WGS) entry which is preliminary data.</text>
</comment>
<sequence>MTDALVLGLDISTTATKAILVDSAGRVVASAASEYDFQTPQPLWSEQDPDLWWQGTRHSVRAVLEQEGVQPEQVAAIGLSGQMHGLVLLDARQEVLRPCILWNDQRTGSQCDTIRTRLGFERLLEITGNDALTGFTAPKILWVQEEEPEIWERTRHILLPKDYVRFKLSGEFAVDAADGSGMLLLDLKGRTWSRDMLAALDIPETYMPAACEGTAVSARLSPDAAEELGLPAGLPIAGGGGDQAAQAVGVGAVQEGMAAVTLGTSGVVFATSAKPRVEKEGRLHAFCHSVPDRWHFMGVMLSAAGSLRWFRDTCAPGRDFGELTAAAAAAPAGCDGLVFLPYLTGERTPHPDPLARGAFVGLTVRHDLNHMTRAVLEGVACGLKDGFDLMDGAGLPELQTVRLSGGGSQSPLWRQILADTLGRELVTVAEGEGAAMGAAVLGGVAGGVWSDVDAATASLVAETGSVRPNPDTVETMKEVHARYRDLYPALSPYNRSVAPD</sequence>
<dbReference type="PROSITE" id="PS00445">
    <property type="entry name" value="FGGY_KINASES_2"/>
    <property type="match status" value="1"/>
</dbReference>
<dbReference type="CDD" id="cd07808">
    <property type="entry name" value="ASKHA_NBD_FGGY_EcXK-like"/>
    <property type="match status" value="1"/>
</dbReference>
<evidence type="ECO:0000256" key="1">
    <source>
        <dbReference type="ARBA" id="ARBA00009156"/>
    </source>
</evidence>
<dbReference type="EC" id="2.7.1.17" evidence="8 10"/>